<organism evidence="2 3">
    <name type="scientific">Paenibacillus radicis</name>
    <name type="common">ex Xue et al. 2023</name>
    <dbReference type="NCBI Taxonomy" id="2972489"/>
    <lineage>
        <taxon>Bacteria</taxon>
        <taxon>Bacillati</taxon>
        <taxon>Bacillota</taxon>
        <taxon>Bacilli</taxon>
        <taxon>Bacillales</taxon>
        <taxon>Paenibacillaceae</taxon>
        <taxon>Paenibacillus</taxon>
    </lineage>
</organism>
<feature type="transmembrane region" description="Helical" evidence="1">
    <location>
        <begin position="653"/>
        <end position="673"/>
    </location>
</feature>
<dbReference type="InterPro" id="IPR043748">
    <property type="entry name" value="DUF5693"/>
</dbReference>
<reference evidence="2 3" key="1">
    <citation type="submission" date="2022-08" db="EMBL/GenBank/DDBJ databases">
        <title>Paenibacillus endoradicis sp. nov., Paenibacillus radicibacter sp. nov and Paenibacillus pararadicis sp. nov., three cold-adapted plant growth-promoting bacteria isolated from root of Larix gmelinii in Great Khingan.</title>
        <authorList>
            <person name="Xue H."/>
        </authorList>
    </citation>
    <scope>NUCLEOTIDE SEQUENCE [LARGE SCALE GENOMIC DNA]</scope>
    <source>
        <strain evidence="2 3">N5-1-1-5</strain>
    </source>
</reference>
<evidence type="ECO:0000313" key="3">
    <source>
        <dbReference type="Proteomes" id="UP001300012"/>
    </source>
</evidence>
<evidence type="ECO:0000256" key="1">
    <source>
        <dbReference type="SAM" id="Phobius"/>
    </source>
</evidence>
<sequence length="687" mass="77545">MLSGRYLQWNRLGLKWLWWLVILGVLASLPLAYNRYETEEDTARKVEFAFDYRDLLEISNFQTDPRAFVTDQLKQLQKAGVRSMAVYEATLSELRLSRRIEVFSSHEAMALTQIPISPNENFTYILFAEKESQDKLQPLIMETFSALKVKTRPWSFKNQAGMIIEMGQEEAMLQTMDPDPISLQMLKQQGFQIIVRLSNRRPFDAVRMDNLLAQLQQYGTKRFIIDGETVPGYINDKNLDNIDTMAELMKKHNMGLANIELQKTQQKGFNRLSKMLGYNVVRLHSFTERDGEKLTENLTEQELKERVQGVADRFVLAVKDRNIRIVFLNARAVKNLDKGKILHPMEAIYDSLDGQDGAIPRIKEAGFTIGIAEKFVPMYPGWLQVAKGFVWLGAVALVALTISYFISEITLLVFILGMIGSAGLYVLSPSLFAQGLALAAGTSAPTLATMLAIRTARQKFKAKKTGSQLGFAILLLLRTSLISVMGACFIVGLLNQITYFLVLEQFRGVSALHLAPIVLVAIYWLLFSDDLSHQDKLAKGKKLLSSYISVLWMIGAVVIAAVGFYYLSRTGNEGQASTFEKLFRSFLENTLGIRPRTKEFLIAHPLFLLGAYLCVKYRSAVLLVLVGVIGQASMVDTFAHLHTPLQISFIRDIYGLLFGIPIGIVVILVWEIVTRSWRRWTPLLQKG</sequence>
<keyword evidence="1" id="KW-0812">Transmembrane</keyword>
<evidence type="ECO:0000313" key="2">
    <source>
        <dbReference type="EMBL" id="MCR8632349.1"/>
    </source>
</evidence>
<protein>
    <submittedName>
        <fullName evidence="2">DUF5693 family protein</fullName>
    </submittedName>
</protein>
<gene>
    <name evidence="2" type="ORF">NV381_14155</name>
</gene>
<dbReference type="Proteomes" id="UP001300012">
    <property type="component" value="Unassembled WGS sequence"/>
</dbReference>
<accession>A0ABT1YGM5</accession>
<name>A0ABT1YGM5_9BACL</name>
<feature type="transmembrane region" description="Helical" evidence="1">
    <location>
        <begin position="16"/>
        <end position="36"/>
    </location>
</feature>
<keyword evidence="1" id="KW-1133">Transmembrane helix</keyword>
<feature type="transmembrane region" description="Helical" evidence="1">
    <location>
        <begin position="473"/>
        <end position="494"/>
    </location>
</feature>
<comment type="caution">
    <text evidence="2">The sequence shown here is derived from an EMBL/GenBank/DDBJ whole genome shotgun (WGS) entry which is preliminary data.</text>
</comment>
<proteinExistence type="predicted"/>
<keyword evidence="3" id="KW-1185">Reference proteome</keyword>
<keyword evidence="1" id="KW-0472">Membrane</keyword>
<feature type="transmembrane region" description="Helical" evidence="1">
    <location>
        <begin position="389"/>
        <end position="419"/>
    </location>
</feature>
<dbReference type="EMBL" id="JANQBD010000009">
    <property type="protein sequence ID" value="MCR8632349.1"/>
    <property type="molecule type" value="Genomic_DNA"/>
</dbReference>
<feature type="transmembrane region" description="Helical" evidence="1">
    <location>
        <begin position="547"/>
        <end position="567"/>
    </location>
</feature>
<dbReference type="RefSeq" id="WP_258213936.1">
    <property type="nucleotide sequence ID" value="NZ_JANQBD010000009.1"/>
</dbReference>
<dbReference type="Pfam" id="PF18949">
    <property type="entry name" value="DUF5693"/>
    <property type="match status" value="1"/>
</dbReference>
<feature type="transmembrane region" description="Helical" evidence="1">
    <location>
        <begin position="506"/>
        <end position="526"/>
    </location>
</feature>